<dbReference type="EMBL" id="JASCZI010271903">
    <property type="protein sequence ID" value="MED6217200.1"/>
    <property type="molecule type" value="Genomic_DNA"/>
</dbReference>
<evidence type="ECO:0000256" key="1">
    <source>
        <dbReference type="SAM" id="MobiDB-lite"/>
    </source>
</evidence>
<evidence type="ECO:0000313" key="2">
    <source>
        <dbReference type="EMBL" id="MED6217200.1"/>
    </source>
</evidence>
<dbReference type="Proteomes" id="UP001341840">
    <property type="component" value="Unassembled WGS sequence"/>
</dbReference>
<accession>A0ABU6Z4L5</accession>
<name>A0ABU6Z4L5_9FABA</name>
<feature type="region of interest" description="Disordered" evidence="1">
    <location>
        <begin position="68"/>
        <end position="87"/>
    </location>
</feature>
<gene>
    <name evidence="2" type="ORF">PIB30_015534</name>
</gene>
<evidence type="ECO:0000313" key="3">
    <source>
        <dbReference type="Proteomes" id="UP001341840"/>
    </source>
</evidence>
<comment type="caution">
    <text evidence="2">The sequence shown here is derived from an EMBL/GenBank/DDBJ whole genome shotgun (WGS) entry which is preliminary data.</text>
</comment>
<feature type="compositionally biased region" description="Basic and acidic residues" evidence="1">
    <location>
        <begin position="70"/>
        <end position="82"/>
    </location>
</feature>
<reference evidence="2 3" key="1">
    <citation type="journal article" date="2023" name="Plants (Basel)">
        <title>Bridging the Gap: Combining Genomics and Transcriptomics Approaches to Understand Stylosanthes scabra, an Orphan Legume from the Brazilian Caatinga.</title>
        <authorList>
            <person name="Ferreira-Neto J.R.C."/>
            <person name="da Silva M.D."/>
            <person name="Binneck E."/>
            <person name="de Melo N.F."/>
            <person name="da Silva R.H."/>
            <person name="de Melo A.L.T.M."/>
            <person name="Pandolfi V."/>
            <person name="Bustamante F.O."/>
            <person name="Brasileiro-Vidal A.C."/>
            <person name="Benko-Iseppon A.M."/>
        </authorList>
    </citation>
    <scope>NUCLEOTIDE SEQUENCE [LARGE SCALE GENOMIC DNA]</scope>
    <source>
        <tissue evidence="2">Leaves</tissue>
    </source>
</reference>
<keyword evidence="3" id="KW-1185">Reference proteome</keyword>
<proteinExistence type="predicted"/>
<protein>
    <submittedName>
        <fullName evidence="2">Uncharacterized protein</fullName>
    </submittedName>
</protein>
<organism evidence="2 3">
    <name type="scientific">Stylosanthes scabra</name>
    <dbReference type="NCBI Taxonomy" id="79078"/>
    <lineage>
        <taxon>Eukaryota</taxon>
        <taxon>Viridiplantae</taxon>
        <taxon>Streptophyta</taxon>
        <taxon>Embryophyta</taxon>
        <taxon>Tracheophyta</taxon>
        <taxon>Spermatophyta</taxon>
        <taxon>Magnoliopsida</taxon>
        <taxon>eudicotyledons</taxon>
        <taxon>Gunneridae</taxon>
        <taxon>Pentapetalae</taxon>
        <taxon>rosids</taxon>
        <taxon>fabids</taxon>
        <taxon>Fabales</taxon>
        <taxon>Fabaceae</taxon>
        <taxon>Papilionoideae</taxon>
        <taxon>50 kb inversion clade</taxon>
        <taxon>dalbergioids sensu lato</taxon>
        <taxon>Dalbergieae</taxon>
        <taxon>Pterocarpus clade</taxon>
        <taxon>Stylosanthes</taxon>
    </lineage>
</organism>
<sequence length="119" mass="13437">MLKVGSLHFSGRHLSTNVESSVRSKWKSVSITTCSNLARLKNRINTSGGAIVWLFRRICKILGGVWSGSGRRERKEQKDCNKPRRPLLEPMRTHHMEPCVCIQAWAARPIADLGTYAYA</sequence>